<evidence type="ECO:0000256" key="4">
    <source>
        <dbReference type="ARBA" id="ARBA00022946"/>
    </source>
</evidence>
<dbReference type="InterPro" id="IPR018796">
    <property type="entry name" value="COA8"/>
</dbReference>
<accession>A0ABR0AJL4</accession>
<keyword evidence="4" id="KW-0809">Transit peptide</keyword>
<evidence type="ECO:0000256" key="1">
    <source>
        <dbReference type="ARBA" id="ARBA00004443"/>
    </source>
</evidence>
<comment type="caution">
    <text evidence="7">The sequence shown here is derived from an EMBL/GenBank/DDBJ whole genome shotgun (WGS) entry which is preliminary data.</text>
</comment>
<dbReference type="EMBL" id="JAOYFB010000038">
    <property type="protein sequence ID" value="KAK4025306.1"/>
    <property type="molecule type" value="Genomic_DNA"/>
</dbReference>
<evidence type="ECO:0000256" key="3">
    <source>
        <dbReference type="ARBA" id="ARBA00022792"/>
    </source>
</evidence>
<keyword evidence="8" id="KW-1185">Reference proteome</keyword>
<evidence type="ECO:0000256" key="6">
    <source>
        <dbReference type="ARBA" id="ARBA00023136"/>
    </source>
</evidence>
<reference evidence="7 8" key="1">
    <citation type="journal article" date="2023" name="Nucleic Acids Res.">
        <title>The hologenome of Daphnia magna reveals possible DNA methylation and microbiome-mediated evolution of the host genome.</title>
        <authorList>
            <person name="Chaturvedi A."/>
            <person name="Li X."/>
            <person name="Dhandapani V."/>
            <person name="Marshall H."/>
            <person name="Kissane S."/>
            <person name="Cuenca-Cambronero M."/>
            <person name="Asole G."/>
            <person name="Calvet F."/>
            <person name="Ruiz-Romero M."/>
            <person name="Marangio P."/>
            <person name="Guigo R."/>
            <person name="Rago D."/>
            <person name="Mirbahai L."/>
            <person name="Eastwood N."/>
            <person name="Colbourne J.K."/>
            <person name="Zhou J."/>
            <person name="Mallon E."/>
            <person name="Orsini L."/>
        </authorList>
    </citation>
    <scope>NUCLEOTIDE SEQUENCE [LARGE SCALE GENOMIC DNA]</scope>
    <source>
        <strain evidence="7">LRV0_1</strain>
    </source>
</reference>
<organism evidence="7 8">
    <name type="scientific">Daphnia magna</name>
    <dbReference type="NCBI Taxonomy" id="35525"/>
    <lineage>
        <taxon>Eukaryota</taxon>
        <taxon>Metazoa</taxon>
        <taxon>Ecdysozoa</taxon>
        <taxon>Arthropoda</taxon>
        <taxon>Crustacea</taxon>
        <taxon>Branchiopoda</taxon>
        <taxon>Diplostraca</taxon>
        <taxon>Cladocera</taxon>
        <taxon>Anomopoda</taxon>
        <taxon>Daphniidae</taxon>
        <taxon>Daphnia</taxon>
    </lineage>
</organism>
<keyword evidence="6" id="KW-0472">Membrane</keyword>
<evidence type="ECO:0000256" key="2">
    <source>
        <dbReference type="ARBA" id="ARBA00005453"/>
    </source>
</evidence>
<evidence type="ECO:0000313" key="8">
    <source>
        <dbReference type="Proteomes" id="UP001234178"/>
    </source>
</evidence>
<keyword evidence="3" id="KW-0999">Mitochondrion inner membrane</keyword>
<dbReference type="Proteomes" id="UP001234178">
    <property type="component" value="Unassembled WGS sequence"/>
</dbReference>
<name>A0ABR0AJL4_9CRUS</name>
<evidence type="ECO:0000313" key="7">
    <source>
        <dbReference type="EMBL" id="KAK4025306.1"/>
    </source>
</evidence>
<dbReference type="PANTHER" id="PTHR31107:SF2">
    <property type="entry name" value="CYTOCHROME C OXIDASE ASSEMBLY FACTOR 8"/>
    <property type="match status" value="1"/>
</dbReference>
<keyword evidence="5" id="KW-0496">Mitochondrion</keyword>
<dbReference type="PANTHER" id="PTHR31107">
    <property type="entry name" value="APOPTOGENIC PROTEIN 1, MITOCHONDRIAL"/>
    <property type="match status" value="1"/>
</dbReference>
<comment type="similarity">
    <text evidence="2">Belongs to the COA8 family.</text>
</comment>
<gene>
    <name evidence="7" type="ORF">OUZ56_014381</name>
</gene>
<evidence type="ECO:0000256" key="5">
    <source>
        <dbReference type="ARBA" id="ARBA00023128"/>
    </source>
</evidence>
<dbReference type="Pfam" id="PF10231">
    <property type="entry name" value="COA8"/>
    <property type="match status" value="1"/>
</dbReference>
<comment type="subcellular location">
    <subcellularLocation>
        <location evidence="1">Mitochondrion inner membrane</location>
        <topology evidence="1">Peripheral membrane protein</topology>
        <orientation evidence="1">Matrix side</orientation>
    </subcellularLocation>
</comment>
<proteinExistence type="inferred from homology"/>
<sequence length="169" mass="19865">MTMVAFGRIWRHLLANRGFSNKASEIVAEVTGTSDVYGLPDPKSSLRLITFYIPPDETAYEKEYRLKRALVQDWNHVFWTAHNVQFNQAKEQFVMSVMKRRGNEANVTGQPLTADDLSEFYRAFLDENREKHLRYNIEWHKKNISLLWPGIKANFSRLKKQTHQFSLTE</sequence>
<protein>
    <submittedName>
        <fullName evidence="7">Uncharacterized protein</fullName>
    </submittedName>
</protein>